<comment type="caution">
    <text evidence="1">The sequence shown here is derived from an EMBL/GenBank/DDBJ whole genome shotgun (WGS) entry which is preliminary data.</text>
</comment>
<reference evidence="1" key="1">
    <citation type="submission" date="2022-08" db="EMBL/GenBank/DDBJ databases">
        <title>Novel sulphate-reducing endosymbionts in the free-living metamonad Anaeramoeba.</title>
        <authorList>
            <person name="Jerlstrom-Hultqvist J."/>
            <person name="Cepicka I."/>
            <person name="Gallot-Lavallee L."/>
            <person name="Salas-Leiva D."/>
            <person name="Curtis B.A."/>
            <person name="Zahonova K."/>
            <person name="Pipaliya S."/>
            <person name="Dacks J."/>
            <person name="Roger A.J."/>
        </authorList>
    </citation>
    <scope>NUCLEOTIDE SEQUENCE</scope>
    <source>
        <strain evidence="1">Busselton2</strain>
    </source>
</reference>
<organism evidence="1 2">
    <name type="scientific">Anaeramoeba flamelloides</name>
    <dbReference type="NCBI Taxonomy" id="1746091"/>
    <lineage>
        <taxon>Eukaryota</taxon>
        <taxon>Metamonada</taxon>
        <taxon>Anaeramoebidae</taxon>
        <taxon>Anaeramoeba</taxon>
    </lineage>
</organism>
<evidence type="ECO:0000313" key="1">
    <source>
        <dbReference type="EMBL" id="KAJ3451040.1"/>
    </source>
</evidence>
<sequence length="363" mass="43289">MDQNQNNNSNPKMNKLNNLLFNHFLSHSINQNNMKKNENPKIDINSSYNGFDHYQNFFIGQNKINRQNFINMSMNNIQNMVINKQLQQQFIEFQKFQQYQLMTQKENMVPKEKEKEIEKEIEIEIEMERKRKRKNGKEKINNLMKGRKRGEEINRKTNNNNLFKNQISSNRKRTKVLGEIQNKKAKSGKLNSEFDYSSDQNESFGINELKALGLECLYVLRALKGHLDELVQLKKQQLTVKKPILNDAIIDTFLVEDTVNWIIKNWKSGRPVVNNLIKENLKIKRELTKAEKEIIIQKLGEKERHWRASLRRSENSILKNEGQSFEEALIQKMSRYKTQFHGLNKEWQMWLVDTRQCYSYNKK</sequence>
<gene>
    <name evidence="1" type="ORF">M0812_07237</name>
</gene>
<dbReference type="AlphaFoldDB" id="A0AAV8ABL5"/>
<accession>A0AAV8ABL5</accession>
<dbReference type="EMBL" id="JANTQA010000012">
    <property type="protein sequence ID" value="KAJ3451040.1"/>
    <property type="molecule type" value="Genomic_DNA"/>
</dbReference>
<evidence type="ECO:0000313" key="2">
    <source>
        <dbReference type="Proteomes" id="UP001146793"/>
    </source>
</evidence>
<proteinExistence type="predicted"/>
<name>A0AAV8ABL5_9EUKA</name>
<protein>
    <submittedName>
        <fullName evidence="1">Uncharacterized protein</fullName>
    </submittedName>
</protein>
<dbReference type="Proteomes" id="UP001146793">
    <property type="component" value="Unassembled WGS sequence"/>
</dbReference>